<name>A0ABW5BK47_9PROT</name>
<accession>A0ABW5BK47</accession>
<proteinExistence type="predicted"/>
<protein>
    <submittedName>
        <fullName evidence="1">Uncharacterized protein</fullName>
    </submittedName>
</protein>
<dbReference type="RefSeq" id="WP_380250760.1">
    <property type="nucleotide sequence ID" value="NZ_JBHUII010000004.1"/>
</dbReference>
<reference evidence="2" key="1">
    <citation type="journal article" date="2019" name="Int. J. Syst. Evol. Microbiol.">
        <title>The Global Catalogue of Microorganisms (GCM) 10K type strain sequencing project: providing services to taxonomists for standard genome sequencing and annotation.</title>
        <authorList>
            <consortium name="The Broad Institute Genomics Platform"/>
            <consortium name="The Broad Institute Genome Sequencing Center for Infectious Disease"/>
            <person name="Wu L."/>
            <person name="Ma J."/>
        </authorList>
    </citation>
    <scope>NUCLEOTIDE SEQUENCE [LARGE SCALE GENOMIC DNA]</scope>
    <source>
        <strain evidence="2">CGMCC 4.7192</strain>
    </source>
</reference>
<comment type="caution">
    <text evidence="1">The sequence shown here is derived from an EMBL/GenBank/DDBJ whole genome shotgun (WGS) entry which is preliminary data.</text>
</comment>
<dbReference type="Proteomes" id="UP001597294">
    <property type="component" value="Unassembled WGS sequence"/>
</dbReference>
<evidence type="ECO:0000313" key="1">
    <source>
        <dbReference type="EMBL" id="MFD2205800.1"/>
    </source>
</evidence>
<gene>
    <name evidence="1" type="ORF">ACFSKO_09270</name>
</gene>
<sequence length="169" mass="19797">MAKKLDILTPERLNKDDQIIEGALRAQTSGESTKVLRVDTPSLVETLYERRVFGPKDSRKRLAERRRDNGFWLMELYEFLYHSEGVARYEPFSGGAKGYGAEMSDAEAELRALYHRYLRALPATVTQSLRFLCKDQQMPRVQTVPLTECLDQLDNWRDKERRERRELID</sequence>
<evidence type="ECO:0000313" key="2">
    <source>
        <dbReference type="Proteomes" id="UP001597294"/>
    </source>
</evidence>
<keyword evidence="2" id="KW-1185">Reference proteome</keyword>
<dbReference type="EMBL" id="JBHUII010000004">
    <property type="protein sequence ID" value="MFD2205800.1"/>
    <property type="molecule type" value="Genomic_DNA"/>
</dbReference>
<organism evidence="1 2">
    <name type="scientific">Kiloniella antarctica</name>
    <dbReference type="NCBI Taxonomy" id="1550907"/>
    <lineage>
        <taxon>Bacteria</taxon>
        <taxon>Pseudomonadati</taxon>
        <taxon>Pseudomonadota</taxon>
        <taxon>Alphaproteobacteria</taxon>
        <taxon>Rhodospirillales</taxon>
        <taxon>Kiloniellaceae</taxon>
        <taxon>Kiloniella</taxon>
    </lineage>
</organism>